<name>G7Q6W5_9BACT</name>
<dbReference type="Pfam" id="PF02470">
    <property type="entry name" value="MlaD"/>
    <property type="match status" value="1"/>
</dbReference>
<keyword evidence="4" id="KW-1185">Reference proteome</keyword>
<feature type="domain" description="Mce/MlaD" evidence="2">
    <location>
        <begin position="43"/>
        <end position="117"/>
    </location>
</feature>
<dbReference type="Proteomes" id="UP000004662">
    <property type="component" value="Chromosome"/>
</dbReference>
<dbReference type="HOGENOM" id="CLU_887744_0_0_7"/>
<dbReference type="RefSeq" id="WP_009181822.1">
    <property type="nucleotide sequence ID" value="NZ_CM001368.1"/>
</dbReference>
<accession>G7Q6W5</accession>
<organism evidence="3 4">
    <name type="scientific">Solidesulfovibrio carbinoliphilus subsp. oakridgensis</name>
    <dbReference type="NCBI Taxonomy" id="694327"/>
    <lineage>
        <taxon>Bacteria</taxon>
        <taxon>Pseudomonadati</taxon>
        <taxon>Thermodesulfobacteriota</taxon>
        <taxon>Desulfovibrionia</taxon>
        <taxon>Desulfovibrionales</taxon>
        <taxon>Desulfovibrionaceae</taxon>
        <taxon>Solidesulfovibrio</taxon>
    </lineage>
</organism>
<dbReference type="PANTHER" id="PTHR33371">
    <property type="entry name" value="INTERMEMBRANE PHOSPHOLIPID TRANSPORT SYSTEM BINDING PROTEIN MLAD-RELATED"/>
    <property type="match status" value="1"/>
</dbReference>
<evidence type="ECO:0000259" key="2">
    <source>
        <dbReference type="Pfam" id="PF02470"/>
    </source>
</evidence>
<dbReference type="InterPro" id="IPR003399">
    <property type="entry name" value="Mce/MlaD"/>
</dbReference>
<dbReference type="PANTHER" id="PTHR33371:SF4">
    <property type="entry name" value="INTERMEMBRANE PHOSPHOLIPID TRANSPORT SYSTEM BINDING PROTEIN MLAD"/>
    <property type="match status" value="1"/>
</dbReference>
<evidence type="ECO:0000313" key="3">
    <source>
        <dbReference type="EMBL" id="EHJ48448.1"/>
    </source>
</evidence>
<reference evidence="4" key="1">
    <citation type="journal article" date="2015" name="Genome Announc.">
        <title>High-Quality Draft Genome Sequence of Desulfovibrio carbinoliphilus FW-101-2B, an Organic Acid-Oxidizing Sulfate-Reducing Bacterium Isolated from Uranium(VI)-Contaminated Groundwater.</title>
        <authorList>
            <person name="Ramsay B.D."/>
            <person name="Hwang C."/>
            <person name="Woo H.L."/>
            <person name="Carroll S.L."/>
            <person name="Lucas S."/>
            <person name="Han J."/>
            <person name="Lapidus A.L."/>
            <person name="Cheng J.F."/>
            <person name="Goodwin L.A."/>
            <person name="Pitluck S."/>
            <person name="Peters L."/>
            <person name="Chertkov O."/>
            <person name="Held B."/>
            <person name="Detter J.C."/>
            <person name="Han C.S."/>
            <person name="Tapia R."/>
            <person name="Land M.L."/>
            <person name="Hauser L.J."/>
            <person name="Kyrpides N.C."/>
            <person name="Ivanova N.N."/>
            <person name="Mikhailova N."/>
            <person name="Pagani I."/>
            <person name="Woyke T."/>
            <person name="Arkin A.P."/>
            <person name="Dehal P."/>
            <person name="Chivian D."/>
            <person name="Criddle C.S."/>
            <person name="Wu W."/>
            <person name="Chakraborty R."/>
            <person name="Hazen T.C."/>
            <person name="Fields M.W."/>
        </authorList>
    </citation>
    <scope>NUCLEOTIDE SEQUENCE [LARGE SCALE GENOMIC DNA]</scope>
    <source>
        <strain evidence="4">FW-101-2B</strain>
    </source>
</reference>
<feature type="coiled-coil region" evidence="1">
    <location>
        <begin position="264"/>
        <end position="291"/>
    </location>
</feature>
<sequence length="304" mass="34165">MMLTAKASKAEYMKAFGTLFLGLCLLGGFMIVLGGHWFWVKYDPYDIRFTSVKDLSPGRTVKYAGLDIGRVKSIDLDPEDPHFISVRIDVRKDFPLFEGTVARIGQKGLVGDYYVLLELRGQPGARLQPGAMLPAVNTMDMQELAAKAGDLLDDIRPKIKEIADNIARLFTEENTEALRRALEGTPQLVEDLRRAANDFRTNWATLSAKGGKAADSLDQSLRRIDKAVGSVEKELNKTLVTYRNQGEHVGALIKDVRQGFNYDQENLEVILKNLNRTSRDLKELMSRLRERPWELLRPPSGSGR</sequence>
<dbReference type="AlphaFoldDB" id="G7Q6W5"/>
<evidence type="ECO:0000256" key="1">
    <source>
        <dbReference type="SAM" id="Coils"/>
    </source>
</evidence>
<evidence type="ECO:0000313" key="4">
    <source>
        <dbReference type="Proteomes" id="UP000004662"/>
    </source>
</evidence>
<dbReference type="InterPro" id="IPR052336">
    <property type="entry name" value="MlaD_Phospholipid_Transporter"/>
</dbReference>
<dbReference type="OrthoDB" id="5372112at2"/>
<protein>
    <submittedName>
        <fullName evidence="3">Mammalian cell entry related domain protein</fullName>
    </submittedName>
</protein>
<keyword evidence="1" id="KW-0175">Coiled coil</keyword>
<dbReference type="eggNOG" id="COG1463">
    <property type="taxonomic scope" value="Bacteria"/>
</dbReference>
<gene>
    <name evidence="3" type="ORF">DFW101_2444</name>
</gene>
<dbReference type="STRING" id="694327.DFW101_2444"/>
<dbReference type="EMBL" id="CM001368">
    <property type="protein sequence ID" value="EHJ48448.1"/>
    <property type="molecule type" value="Genomic_DNA"/>
</dbReference>
<proteinExistence type="predicted"/>